<dbReference type="CDD" id="cd00118">
    <property type="entry name" value="LysM"/>
    <property type="match status" value="3"/>
</dbReference>
<organism evidence="5 6">
    <name type="scientific">Dothidotthia symphoricarpi CBS 119687</name>
    <dbReference type="NCBI Taxonomy" id="1392245"/>
    <lineage>
        <taxon>Eukaryota</taxon>
        <taxon>Fungi</taxon>
        <taxon>Dikarya</taxon>
        <taxon>Ascomycota</taxon>
        <taxon>Pezizomycotina</taxon>
        <taxon>Dothideomycetes</taxon>
        <taxon>Pleosporomycetidae</taxon>
        <taxon>Pleosporales</taxon>
        <taxon>Dothidotthiaceae</taxon>
        <taxon>Dothidotthia</taxon>
    </lineage>
</organism>
<dbReference type="GeneID" id="54406186"/>
<dbReference type="AlphaFoldDB" id="A0A6A6AH14"/>
<keyword evidence="1" id="KW-0147">Chitin-binding</keyword>
<evidence type="ECO:0000256" key="1">
    <source>
        <dbReference type="ARBA" id="ARBA00022669"/>
    </source>
</evidence>
<name>A0A6A6AH14_9PLEO</name>
<feature type="domain" description="LysM" evidence="4">
    <location>
        <begin position="307"/>
        <end position="358"/>
    </location>
</feature>
<dbReference type="PANTHER" id="PTHR34997:SF1">
    <property type="entry name" value="PEPTIDOGLYCAN-BINDING LYSIN DOMAIN"/>
    <property type="match status" value="1"/>
</dbReference>
<keyword evidence="6" id="KW-1185">Reference proteome</keyword>
<feature type="compositionally biased region" description="Low complexity" evidence="3">
    <location>
        <begin position="484"/>
        <end position="498"/>
    </location>
</feature>
<dbReference type="PROSITE" id="PS51782">
    <property type="entry name" value="LYSM"/>
    <property type="match status" value="3"/>
</dbReference>
<dbReference type="Gene3D" id="3.10.350.10">
    <property type="entry name" value="LysM domain"/>
    <property type="match status" value="3"/>
</dbReference>
<feature type="domain" description="LysM" evidence="4">
    <location>
        <begin position="507"/>
        <end position="557"/>
    </location>
</feature>
<dbReference type="OrthoDB" id="5985073at2759"/>
<evidence type="ECO:0000313" key="6">
    <source>
        <dbReference type="Proteomes" id="UP000799771"/>
    </source>
</evidence>
<dbReference type="Proteomes" id="UP000799771">
    <property type="component" value="Unassembled WGS sequence"/>
</dbReference>
<feature type="region of interest" description="Disordered" evidence="3">
    <location>
        <begin position="475"/>
        <end position="503"/>
    </location>
</feature>
<gene>
    <name evidence="5" type="ORF">P153DRAFT_337701</name>
</gene>
<dbReference type="InterPro" id="IPR018392">
    <property type="entry name" value="LysM"/>
</dbReference>
<evidence type="ECO:0000256" key="3">
    <source>
        <dbReference type="SAM" id="MobiDB-lite"/>
    </source>
</evidence>
<dbReference type="Pfam" id="PF01476">
    <property type="entry name" value="LysM"/>
    <property type="match status" value="3"/>
</dbReference>
<dbReference type="GO" id="GO:0008061">
    <property type="term" value="F:chitin binding"/>
    <property type="evidence" value="ECO:0007669"/>
    <property type="project" value="UniProtKB-KW"/>
</dbReference>
<accession>A0A6A6AH14</accession>
<feature type="domain" description="LysM" evidence="4">
    <location>
        <begin position="590"/>
        <end position="640"/>
    </location>
</feature>
<dbReference type="EMBL" id="ML977504">
    <property type="protein sequence ID" value="KAF2130204.1"/>
    <property type="molecule type" value="Genomic_DNA"/>
</dbReference>
<dbReference type="InterPro" id="IPR036779">
    <property type="entry name" value="LysM_dom_sf"/>
</dbReference>
<evidence type="ECO:0000259" key="4">
    <source>
        <dbReference type="PROSITE" id="PS51782"/>
    </source>
</evidence>
<evidence type="ECO:0000256" key="2">
    <source>
        <dbReference type="ARBA" id="ARBA00023026"/>
    </source>
</evidence>
<protein>
    <submittedName>
        <fullName evidence="5">Carbohydrate-binding module family 50 protein</fullName>
    </submittedName>
</protein>
<keyword evidence="2" id="KW-0843">Virulence</keyword>
<dbReference type="SMART" id="SM00257">
    <property type="entry name" value="LysM"/>
    <property type="match status" value="3"/>
</dbReference>
<dbReference type="InterPro" id="IPR052210">
    <property type="entry name" value="LysM1-like"/>
</dbReference>
<feature type="region of interest" description="Disordered" evidence="3">
    <location>
        <begin position="232"/>
        <end position="256"/>
    </location>
</feature>
<sequence>MSSISLASGFNLYPLVPPDTMSQILGISLGCLAALNTTLPCDNDLMQWTHKTDQIYWELEDVTTLCTSSCVSSAETWRQSVETACANDHLRSGERYVPADTLSGRFSEGLNMACMRSSANQWCLLESYEWTGSDVVHVDCEADPTNPWCLNRADFGANQSRMSTLYDDDLLCSECFLKVLHARVTSDFLQDTDFGDYLVDEFQDIQNVCQTTVGELVTRVIPGYAHVTDGAEIGRPTNTASPITTDPTPTSTTCAGRTIDVRPDREEDLTCHDIAEKYQIASGDIAVATNSEFCDSEAEVCIPSPCDLYRVSRNDTCETIAQSLSNVTYEVSLAQVASWNPNILGACDHLAMGQLICAGPPGGAWISPPSSEIPDDGDGPVRGGPGSTISLPIINDPSTVPADKVQEGIPSDCTRWIVANNTQAACWKLANDAKITMQRLWELNPVFGKSGEHCGTQVWLHYYYCISRNGDGTDTTPTMSSTVPSATTQAPKPTQTQSGIDPNCNKFEKSDESGDTCWGIANRAGIELSQLYKWNTVLGTDGENCNTQFWPSYYYCVGVVSSTTSQSPTTTVTAPLPTQTQEGFPANCKRWVEAKAGDTCWGIGNDNGVALEQVYNLNPVLGVDGGNCGNQMWPGYFYCLAI</sequence>
<proteinExistence type="predicted"/>
<dbReference type="RefSeq" id="XP_033524591.1">
    <property type="nucleotide sequence ID" value="XM_033665754.1"/>
</dbReference>
<dbReference type="SUPFAM" id="SSF54106">
    <property type="entry name" value="LysM domain"/>
    <property type="match status" value="1"/>
</dbReference>
<dbReference type="PANTHER" id="PTHR34997">
    <property type="entry name" value="AM15"/>
    <property type="match status" value="1"/>
</dbReference>
<evidence type="ECO:0000313" key="5">
    <source>
        <dbReference type="EMBL" id="KAF2130204.1"/>
    </source>
</evidence>
<reference evidence="5" key="1">
    <citation type="journal article" date="2020" name="Stud. Mycol.">
        <title>101 Dothideomycetes genomes: a test case for predicting lifestyles and emergence of pathogens.</title>
        <authorList>
            <person name="Haridas S."/>
            <person name="Albert R."/>
            <person name="Binder M."/>
            <person name="Bloem J."/>
            <person name="Labutti K."/>
            <person name="Salamov A."/>
            <person name="Andreopoulos B."/>
            <person name="Baker S."/>
            <person name="Barry K."/>
            <person name="Bills G."/>
            <person name="Bluhm B."/>
            <person name="Cannon C."/>
            <person name="Castanera R."/>
            <person name="Culley D."/>
            <person name="Daum C."/>
            <person name="Ezra D."/>
            <person name="Gonzalez J."/>
            <person name="Henrissat B."/>
            <person name="Kuo A."/>
            <person name="Liang C."/>
            <person name="Lipzen A."/>
            <person name="Lutzoni F."/>
            <person name="Magnuson J."/>
            <person name="Mondo S."/>
            <person name="Nolan M."/>
            <person name="Ohm R."/>
            <person name="Pangilinan J."/>
            <person name="Park H.-J."/>
            <person name="Ramirez L."/>
            <person name="Alfaro M."/>
            <person name="Sun H."/>
            <person name="Tritt A."/>
            <person name="Yoshinaga Y."/>
            <person name="Zwiers L.-H."/>
            <person name="Turgeon B."/>
            <person name="Goodwin S."/>
            <person name="Spatafora J."/>
            <person name="Crous P."/>
            <person name="Grigoriev I."/>
        </authorList>
    </citation>
    <scope>NUCLEOTIDE SEQUENCE</scope>
    <source>
        <strain evidence="5">CBS 119687</strain>
    </source>
</reference>
<feature type="compositionally biased region" description="Low complexity" evidence="3">
    <location>
        <begin position="239"/>
        <end position="253"/>
    </location>
</feature>